<dbReference type="Proteomes" id="UP001171751">
    <property type="component" value="Unassembled WGS sequence"/>
</dbReference>
<comment type="caution">
    <text evidence="2">The sequence shown here is derived from an EMBL/GenBank/DDBJ whole genome shotgun (WGS) entry which is preliminary data.</text>
</comment>
<organism evidence="2 3">
    <name type="scientific">Atopococcus tabaci</name>
    <dbReference type="NCBI Taxonomy" id="269774"/>
    <lineage>
        <taxon>Bacteria</taxon>
        <taxon>Bacillati</taxon>
        <taxon>Bacillota</taxon>
        <taxon>Bacilli</taxon>
        <taxon>Lactobacillales</taxon>
        <taxon>Carnobacteriaceae</taxon>
        <taxon>Atopococcus</taxon>
    </lineage>
</organism>
<evidence type="ECO:0000313" key="3">
    <source>
        <dbReference type="Proteomes" id="UP001171751"/>
    </source>
</evidence>
<dbReference type="EMBL" id="JAUNQW010000027">
    <property type="protein sequence ID" value="MDO5457830.1"/>
    <property type="molecule type" value="Genomic_DNA"/>
</dbReference>
<dbReference type="AlphaFoldDB" id="A0AA43ZS88"/>
<gene>
    <name evidence="2" type="ORF">Q4F26_05725</name>
</gene>
<name>A0AA43ZS88_9LACT</name>
<accession>A0AA43ZS88</accession>
<sequence length="49" mass="5925">MSYYVDTMRQIAERIDDYLSKRKEKKKVSSKDAKKDQKIKKENNKNDKT</sequence>
<proteinExistence type="predicted"/>
<evidence type="ECO:0000256" key="1">
    <source>
        <dbReference type="SAM" id="MobiDB-lite"/>
    </source>
</evidence>
<evidence type="ECO:0000313" key="2">
    <source>
        <dbReference type="EMBL" id="MDO5457830.1"/>
    </source>
</evidence>
<protein>
    <submittedName>
        <fullName evidence="2">Uncharacterized protein</fullName>
    </submittedName>
</protein>
<keyword evidence="3" id="KW-1185">Reference proteome</keyword>
<feature type="region of interest" description="Disordered" evidence="1">
    <location>
        <begin position="21"/>
        <end position="49"/>
    </location>
</feature>
<reference evidence="2" key="1">
    <citation type="submission" date="2023-07" db="EMBL/GenBank/DDBJ databases">
        <title>Between Cages and Wild: Unraveling the Impact of Captivity on Animal Microbiomes and Antimicrobial Resistance.</title>
        <authorList>
            <person name="Schmartz G.P."/>
            <person name="Rehner J."/>
            <person name="Schuff M.J."/>
            <person name="Becker S.L."/>
            <person name="Kravczyk M."/>
            <person name="Gurevich A."/>
            <person name="Francke R."/>
            <person name="Mueller R."/>
            <person name="Keller V."/>
            <person name="Keller A."/>
        </authorList>
    </citation>
    <scope>NUCLEOTIDE SEQUENCE</scope>
    <source>
        <strain evidence="2">S39M_St_73</strain>
    </source>
</reference>